<comment type="caution">
    <text evidence="2">The sequence shown here is derived from an EMBL/GenBank/DDBJ whole genome shotgun (WGS) entry which is preliminary data.</text>
</comment>
<dbReference type="EMBL" id="NCKU01013451">
    <property type="protein sequence ID" value="RWR99830.1"/>
    <property type="molecule type" value="Genomic_DNA"/>
</dbReference>
<keyword evidence="3" id="KW-1185">Reference proteome</keyword>
<dbReference type="PROSITE" id="PS50181">
    <property type="entry name" value="FBOX"/>
    <property type="match status" value="1"/>
</dbReference>
<accession>A0A3S3NW16</accession>
<dbReference type="InterPro" id="IPR001810">
    <property type="entry name" value="F-box_dom"/>
</dbReference>
<gene>
    <name evidence="2" type="ORF">B4U79_19197</name>
</gene>
<feature type="non-terminal residue" evidence="2">
    <location>
        <position position="413"/>
    </location>
</feature>
<dbReference type="AlphaFoldDB" id="A0A3S3NW16"/>
<protein>
    <recommendedName>
        <fullName evidence="1">F-box domain-containing protein</fullName>
    </recommendedName>
</protein>
<name>A0A3S3NW16_9ACAR</name>
<evidence type="ECO:0000313" key="3">
    <source>
        <dbReference type="Proteomes" id="UP000285301"/>
    </source>
</evidence>
<evidence type="ECO:0000259" key="1">
    <source>
        <dbReference type="PROSITE" id="PS50181"/>
    </source>
</evidence>
<dbReference type="Proteomes" id="UP000285301">
    <property type="component" value="Unassembled WGS sequence"/>
</dbReference>
<dbReference type="InterPro" id="IPR032675">
    <property type="entry name" value="LRR_dom_sf"/>
</dbReference>
<feature type="domain" description="F-box" evidence="1">
    <location>
        <begin position="116"/>
        <end position="164"/>
    </location>
</feature>
<organism evidence="2 3">
    <name type="scientific">Dinothrombium tinctorium</name>
    <dbReference type="NCBI Taxonomy" id="1965070"/>
    <lineage>
        <taxon>Eukaryota</taxon>
        <taxon>Metazoa</taxon>
        <taxon>Ecdysozoa</taxon>
        <taxon>Arthropoda</taxon>
        <taxon>Chelicerata</taxon>
        <taxon>Arachnida</taxon>
        <taxon>Acari</taxon>
        <taxon>Acariformes</taxon>
        <taxon>Trombidiformes</taxon>
        <taxon>Prostigmata</taxon>
        <taxon>Anystina</taxon>
        <taxon>Parasitengona</taxon>
        <taxon>Trombidioidea</taxon>
        <taxon>Trombidiidae</taxon>
        <taxon>Dinothrombium</taxon>
    </lineage>
</organism>
<dbReference type="SUPFAM" id="SSF81383">
    <property type="entry name" value="F-box domain"/>
    <property type="match status" value="1"/>
</dbReference>
<evidence type="ECO:0000313" key="2">
    <source>
        <dbReference type="EMBL" id="RWR99830.1"/>
    </source>
</evidence>
<dbReference type="CDD" id="cd09917">
    <property type="entry name" value="F-box_SF"/>
    <property type="match status" value="1"/>
</dbReference>
<dbReference type="Pfam" id="PF00646">
    <property type="entry name" value="F-box"/>
    <property type="match status" value="1"/>
</dbReference>
<sequence length="413" mass="48594">IIDIIPVFFNPLHDEISNALRKYNTWRCAEINNEERNLGSFRNEWNDVVRKYKGKENRSVKLISLEEIHNLRQRVDQSYFVERLFSFFVDDHVAENNCQAFVENDKDSDECEEYFRLSLDRFPDEVLMNIINFLPGRDLISLRAVSRRFKCLTELRIKKRFPKTLIVTKNTLIHSVIYTGLFFPNIAEVVIGKKHSSNDFSPSSSSISLNLTDICDMLKEKLHTVKRLFIRKNIGLIGSQDENYLIEHFPSLETLEIQSIFLFEPFENLIVNSRSLRKLSLIRFKMLHTESKHRIINLPSTLKTLKLKWNESKIDSQRILLNNELENLILFDVVDFEDLLRSACDKPLFSLKKLNLLTRRNLSLEHAFFDRLHSLKRLTLFAKQLTGTPLAERKCFSVEELSINIKYFDDQVT</sequence>
<dbReference type="OrthoDB" id="3219396at2759"/>
<dbReference type="SUPFAM" id="SSF52058">
    <property type="entry name" value="L domain-like"/>
    <property type="match status" value="1"/>
</dbReference>
<proteinExistence type="predicted"/>
<dbReference type="Gene3D" id="3.80.10.10">
    <property type="entry name" value="Ribonuclease Inhibitor"/>
    <property type="match status" value="1"/>
</dbReference>
<dbReference type="SMART" id="SM00256">
    <property type="entry name" value="FBOX"/>
    <property type="match status" value="1"/>
</dbReference>
<reference evidence="2 3" key="1">
    <citation type="journal article" date="2018" name="Gigascience">
        <title>Genomes of trombidid mites reveal novel predicted allergens and laterally-transferred genes associated with secondary metabolism.</title>
        <authorList>
            <person name="Dong X."/>
            <person name="Chaisiri K."/>
            <person name="Xia D."/>
            <person name="Armstrong S.D."/>
            <person name="Fang Y."/>
            <person name="Donnelly M.J."/>
            <person name="Kadowaki T."/>
            <person name="McGarry J.W."/>
            <person name="Darby A.C."/>
            <person name="Makepeace B.L."/>
        </authorList>
    </citation>
    <scope>NUCLEOTIDE SEQUENCE [LARGE SCALE GENOMIC DNA]</scope>
    <source>
        <strain evidence="2">UoL-WK</strain>
    </source>
</reference>
<dbReference type="InterPro" id="IPR036047">
    <property type="entry name" value="F-box-like_dom_sf"/>
</dbReference>
<dbReference type="Gene3D" id="1.20.1280.50">
    <property type="match status" value="1"/>
</dbReference>
<feature type="non-terminal residue" evidence="2">
    <location>
        <position position="1"/>
    </location>
</feature>